<keyword evidence="2" id="KW-1185">Reference proteome</keyword>
<protein>
    <recommendedName>
        <fullName evidence="3">Thymidylate synthase</fullName>
    </recommendedName>
</protein>
<name>A0ABY4K4K1_9FLAO</name>
<dbReference type="InterPro" id="IPR036926">
    <property type="entry name" value="Thymidate_synth/dCMP_Mease_sf"/>
</dbReference>
<evidence type="ECO:0000313" key="2">
    <source>
        <dbReference type="Proteomes" id="UP000830552"/>
    </source>
</evidence>
<dbReference type="Proteomes" id="UP000830552">
    <property type="component" value="Chromosome"/>
</dbReference>
<gene>
    <name evidence="1" type="ORF">M0D58_14595</name>
</gene>
<evidence type="ECO:0008006" key="3">
    <source>
        <dbReference type="Google" id="ProtNLM"/>
    </source>
</evidence>
<dbReference type="Gene3D" id="3.30.572.10">
    <property type="entry name" value="Thymidylate synthase/dCMP hydroxymethylase domain"/>
    <property type="match status" value="1"/>
</dbReference>
<accession>A0ABY4K4K1</accession>
<organism evidence="1 2">
    <name type="scientific">Chryseobacterium nepalense</name>
    <dbReference type="NCBI Taxonomy" id="1854498"/>
    <lineage>
        <taxon>Bacteria</taxon>
        <taxon>Pseudomonadati</taxon>
        <taxon>Bacteroidota</taxon>
        <taxon>Flavobacteriia</taxon>
        <taxon>Flavobacteriales</taxon>
        <taxon>Weeksellaceae</taxon>
        <taxon>Chryseobacterium group</taxon>
        <taxon>Chryseobacterium</taxon>
    </lineage>
</organism>
<dbReference type="RefSeq" id="WP_248390970.1">
    <property type="nucleotide sequence ID" value="NZ_CP096203.1"/>
</dbReference>
<dbReference type="SUPFAM" id="SSF55831">
    <property type="entry name" value="Thymidylate synthase/dCMP hydroxymethylase"/>
    <property type="match status" value="1"/>
</dbReference>
<reference evidence="1" key="1">
    <citation type="submission" date="2022-04" db="EMBL/GenBank/DDBJ databases">
        <title>Evolutionary, genomic, and biogeographic characterization of Chryseobacterium nepalense represented by a plastic-degrading bacterium AC3.</title>
        <authorList>
            <person name="Yin Z."/>
            <person name="Liu X."/>
            <person name="Wang D."/>
            <person name="Xie Z."/>
        </authorList>
    </citation>
    <scope>NUCLEOTIDE SEQUENCE</scope>
    <source>
        <strain evidence="1">AC3</strain>
    </source>
</reference>
<evidence type="ECO:0000313" key="1">
    <source>
        <dbReference type="EMBL" id="UPQ75266.1"/>
    </source>
</evidence>
<dbReference type="EMBL" id="CP096203">
    <property type="protein sequence ID" value="UPQ75266.1"/>
    <property type="molecule type" value="Genomic_DNA"/>
</dbReference>
<proteinExistence type="predicted"/>
<sequence length="249" mass="28789">MSTPILINENNLSIAWLKIFQSIIDHPGKEIMPLVLTLSNFDETDDIKNTLNIDLKTHGLDSVEVVSETIFPQSLYEYYERDKKVLFDKYLTQILPRLKKIDSRNNNGTYFERLISFGNKDNNKNQLDIIIDSLNGTNKRRSKLQAAIFDPLKDHKNGVFQGFPCLQHVTFYRSESGGLVLNSFYAVQYLYQRAYGNWLGLINLGKFIAKETNLELERFNCFIGVEQLDHLTKNEAKKLVSKMNIKIND</sequence>